<evidence type="ECO:0000313" key="2">
    <source>
        <dbReference type="Proteomes" id="UP000251891"/>
    </source>
</evidence>
<accession>A0A365HC22</accession>
<sequence length="61" mass="7141">MLCLTCRRVRPARDPHDYTPARARLITRHGLCICIFRELFTPPRLSNPIPSQQWQGAPQRE</sequence>
<keyword evidence="2" id="KW-1185">Reference proteome</keyword>
<protein>
    <submittedName>
        <fullName evidence="1">Uncharacterized protein</fullName>
    </submittedName>
</protein>
<dbReference type="AlphaFoldDB" id="A0A365HC22"/>
<gene>
    <name evidence="1" type="ORF">DPM19_00245</name>
</gene>
<evidence type="ECO:0000313" key="1">
    <source>
        <dbReference type="EMBL" id="RAY16655.1"/>
    </source>
</evidence>
<comment type="caution">
    <text evidence="1">The sequence shown here is derived from an EMBL/GenBank/DDBJ whole genome shotgun (WGS) entry which is preliminary data.</text>
</comment>
<organism evidence="1 2">
    <name type="scientific">Actinomadura craniellae</name>
    <dbReference type="NCBI Taxonomy" id="2231787"/>
    <lineage>
        <taxon>Bacteria</taxon>
        <taxon>Bacillati</taxon>
        <taxon>Actinomycetota</taxon>
        <taxon>Actinomycetes</taxon>
        <taxon>Streptosporangiales</taxon>
        <taxon>Thermomonosporaceae</taxon>
        <taxon>Actinomadura</taxon>
    </lineage>
</organism>
<dbReference type="Proteomes" id="UP000251891">
    <property type="component" value="Unassembled WGS sequence"/>
</dbReference>
<proteinExistence type="predicted"/>
<name>A0A365HC22_9ACTN</name>
<reference evidence="1 2" key="1">
    <citation type="submission" date="2018-06" db="EMBL/GenBank/DDBJ databases">
        <title>Actinomadura craniellae sp. nov. isolated from marine sponge Craniella sp.</title>
        <authorList>
            <person name="Li L."/>
            <person name="Xu Q.H."/>
            <person name="Lin H.W."/>
            <person name="Lu Y.H."/>
        </authorList>
    </citation>
    <scope>NUCLEOTIDE SEQUENCE [LARGE SCALE GENOMIC DNA]</scope>
    <source>
        <strain evidence="1 2">LHW63021</strain>
    </source>
</reference>
<dbReference type="EMBL" id="QLYX01000001">
    <property type="protein sequence ID" value="RAY16655.1"/>
    <property type="molecule type" value="Genomic_DNA"/>
</dbReference>